<organism evidence="2 3">
    <name type="scientific">Protaetiibacter larvae</name>
    <dbReference type="NCBI Taxonomy" id="2592654"/>
    <lineage>
        <taxon>Bacteria</taxon>
        <taxon>Bacillati</taxon>
        <taxon>Actinomycetota</taxon>
        <taxon>Actinomycetes</taxon>
        <taxon>Micrococcales</taxon>
        <taxon>Microbacteriaceae</taxon>
        <taxon>Protaetiibacter</taxon>
    </lineage>
</organism>
<accession>A0A5C1Y813</accession>
<keyword evidence="1" id="KW-1133">Transmembrane helix</keyword>
<dbReference type="EMBL" id="CP043504">
    <property type="protein sequence ID" value="QEO10243.1"/>
    <property type="molecule type" value="Genomic_DNA"/>
</dbReference>
<dbReference type="KEGG" id="lyk:FLP23_09635"/>
<dbReference type="AlphaFoldDB" id="A0A5C1Y813"/>
<feature type="transmembrane region" description="Helical" evidence="1">
    <location>
        <begin position="6"/>
        <end position="28"/>
    </location>
</feature>
<dbReference type="Pfam" id="PF14329">
    <property type="entry name" value="DUF4386"/>
    <property type="match status" value="1"/>
</dbReference>
<evidence type="ECO:0000313" key="2">
    <source>
        <dbReference type="EMBL" id="QEO10243.1"/>
    </source>
</evidence>
<dbReference type="Proteomes" id="UP000322159">
    <property type="component" value="Chromosome"/>
</dbReference>
<proteinExistence type="predicted"/>
<feature type="transmembrane region" description="Helical" evidence="1">
    <location>
        <begin position="80"/>
        <end position="104"/>
    </location>
</feature>
<feature type="transmembrane region" description="Helical" evidence="1">
    <location>
        <begin position="197"/>
        <end position="218"/>
    </location>
</feature>
<name>A0A5C1Y813_9MICO</name>
<keyword evidence="1" id="KW-0812">Transmembrane</keyword>
<dbReference type="OrthoDB" id="326446at2"/>
<dbReference type="InterPro" id="IPR025495">
    <property type="entry name" value="DUF4386"/>
</dbReference>
<dbReference type="RefSeq" id="WP_149325660.1">
    <property type="nucleotide sequence ID" value="NZ_CP043504.1"/>
</dbReference>
<gene>
    <name evidence="2" type="ORF">FLP23_09635</name>
</gene>
<feature type="transmembrane region" description="Helical" evidence="1">
    <location>
        <begin position="49"/>
        <end position="74"/>
    </location>
</feature>
<sequence length="219" mass="23350">MSALPGLLIAVPIAFNLFYGLLAWRFSYPGILREPTAAILERFRAGGSGLILLWWAFALSALAFLPIPVLAARLVPDPDLAAIGLVVGVVASVVQALGLVRWVFLVPHLARERAAGADPRTIDLVFQSFHRYLGVAVGEHLGYLGTGSWTILVALGASPVLPLWMTIAGVVIGVMLLVGALEFIGPFEPRGWSLAGILVPVGYILWSLWLIALGVLLLA</sequence>
<evidence type="ECO:0000313" key="3">
    <source>
        <dbReference type="Proteomes" id="UP000322159"/>
    </source>
</evidence>
<reference evidence="2 3" key="1">
    <citation type="submission" date="2019-09" db="EMBL/GenBank/DDBJ databases">
        <title>Genome sequencing of strain KACC 19322.</title>
        <authorList>
            <person name="Heo J."/>
            <person name="Kim S.-J."/>
            <person name="Kim J.-S."/>
            <person name="Hong S.-B."/>
            <person name="Kwon S.-W."/>
        </authorList>
    </citation>
    <scope>NUCLEOTIDE SEQUENCE [LARGE SCALE GENOMIC DNA]</scope>
    <source>
        <strain evidence="2 3">KACC 19322</strain>
    </source>
</reference>
<protein>
    <submittedName>
        <fullName evidence="2">DUF4386 family protein</fullName>
    </submittedName>
</protein>
<evidence type="ECO:0000256" key="1">
    <source>
        <dbReference type="SAM" id="Phobius"/>
    </source>
</evidence>
<feature type="transmembrane region" description="Helical" evidence="1">
    <location>
        <begin position="163"/>
        <end position="185"/>
    </location>
</feature>
<keyword evidence="1" id="KW-0472">Membrane</keyword>
<keyword evidence="3" id="KW-1185">Reference proteome</keyword>